<gene>
    <name evidence="1" type="ORF">BO71DRAFT_426399</name>
</gene>
<dbReference type="EMBL" id="KZ825815">
    <property type="protein sequence ID" value="PYH98059.1"/>
    <property type="molecule type" value="Genomic_DNA"/>
</dbReference>
<protein>
    <submittedName>
        <fullName evidence="1">Uncharacterized protein</fullName>
    </submittedName>
</protein>
<dbReference type="OrthoDB" id="4491087at2759"/>
<dbReference type="STRING" id="1448320.A0A319DKX0"/>
<name>A0A319DKX0_9EURO</name>
<proteinExistence type="predicted"/>
<reference evidence="1 2" key="1">
    <citation type="submission" date="2018-02" db="EMBL/GenBank/DDBJ databases">
        <title>The genomes of Aspergillus section Nigri reveals drivers in fungal speciation.</title>
        <authorList>
            <consortium name="DOE Joint Genome Institute"/>
            <person name="Vesth T.C."/>
            <person name="Nybo J."/>
            <person name="Theobald S."/>
            <person name="Brandl J."/>
            <person name="Frisvad J.C."/>
            <person name="Nielsen K.F."/>
            <person name="Lyhne E.K."/>
            <person name="Kogle M.E."/>
            <person name="Kuo A."/>
            <person name="Riley R."/>
            <person name="Clum A."/>
            <person name="Nolan M."/>
            <person name="Lipzen A."/>
            <person name="Salamov A."/>
            <person name="Henrissat B."/>
            <person name="Wiebenga A."/>
            <person name="De vries R.P."/>
            <person name="Grigoriev I.V."/>
            <person name="Mortensen U.H."/>
            <person name="Andersen M.R."/>
            <person name="Baker S.E."/>
        </authorList>
    </citation>
    <scope>NUCLEOTIDE SEQUENCE [LARGE SCALE GENOMIC DNA]</scope>
    <source>
        <strain evidence="1 2">CBS 707.79</strain>
    </source>
</reference>
<evidence type="ECO:0000313" key="1">
    <source>
        <dbReference type="EMBL" id="PYH98059.1"/>
    </source>
</evidence>
<sequence>MRAIWHCLIFISLAYLGISHIIKHAFHPARPTLLHLRSFFKIVRWYFWSSEPISCRLCYPKLWGKCSMESRGIGDDIRSAKPRCGEPECKHTACAHDAFQENMFTERDFSSYAFERLYATWSENVRSNADAECLSAPKARVNFSPDRNDDSLAAIIVRMCQMLPVELASEIWGFLPPCFARLMIAHHAFCSIATQTPVESVNRQSAILELVGTIVVYTTIFYERAYICGLQVGDKLYGHRSTNQTSVTIRLSIAAVATGYGAYGVQWIKLLFEDQSEAILGSVYPVAKYTGMGHIEHHEERAKLNVWWDGFKFTHVELHRPRSQHGADFLWDSPIGWSQPNYVQMQRHFEPTYFFHYHEFTRPRYMKSLAVVREGYALRGLTVFCSLDGGMSAIGTHFDSLHGRPAASSWIGQRSGIPLHFQFCNREKIYADFSIYRTHPHMPDIGVLFAASKPPPSAEPPESITTPLVQCLLPNVLMWAHFNSRAVLKDIRGFRTLSCNQRCIGMVLSYWNGSEQYVGQWADETDAAVRVTRYTMSFGMCLRFWFREVDGVPPEPRPVGLIEAIQAVDPMGDNEDLSAPLYRFDIKYHEPFVWRFSEELDCVWYQ</sequence>
<dbReference type="Proteomes" id="UP000247810">
    <property type="component" value="Unassembled WGS sequence"/>
</dbReference>
<dbReference type="AlphaFoldDB" id="A0A319DKX0"/>
<organism evidence="1 2">
    <name type="scientific">Aspergillus ellipticus CBS 707.79</name>
    <dbReference type="NCBI Taxonomy" id="1448320"/>
    <lineage>
        <taxon>Eukaryota</taxon>
        <taxon>Fungi</taxon>
        <taxon>Dikarya</taxon>
        <taxon>Ascomycota</taxon>
        <taxon>Pezizomycotina</taxon>
        <taxon>Eurotiomycetes</taxon>
        <taxon>Eurotiomycetidae</taxon>
        <taxon>Eurotiales</taxon>
        <taxon>Aspergillaceae</taxon>
        <taxon>Aspergillus</taxon>
        <taxon>Aspergillus subgen. Circumdati</taxon>
    </lineage>
</organism>
<keyword evidence="2" id="KW-1185">Reference proteome</keyword>
<accession>A0A319DKX0</accession>
<dbReference type="VEuPathDB" id="FungiDB:BO71DRAFT_426399"/>
<evidence type="ECO:0000313" key="2">
    <source>
        <dbReference type="Proteomes" id="UP000247810"/>
    </source>
</evidence>